<evidence type="ECO:0000313" key="2">
    <source>
        <dbReference type="EMBL" id="SVE51510.1"/>
    </source>
</evidence>
<organism evidence="2">
    <name type="scientific">marine metagenome</name>
    <dbReference type="NCBI Taxonomy" id="408172"/>
    <lineage>
        <taxon>unclassified sequences</taxon>
        <taxon>metagenomes</taxon>
        <taxon>ecological metagenomes</taxon>
    </lineage>
</organism>
<name>A0A383E4Z4_9ZZZZ</name>
<proteinExistence type="predicted"/>
<dbReference type="Pfam" id="PF00535">
    <property type="entry name" value="Glycos_transf_2"/>
    <property type="match status" value="1"/>
</dbReference>
<reference evidence="2" key="1">
    <citation type="submission" date="2018-05" db="EMBL/GenBank/DDBJ databases">
        <authorList>
            <person name="Lanie J.A."/>
            <person name="Ng W.-L."/>
            <person name="Kazmierczak K.M."/>
            <person name="Andrzejewski T.M."/>
            <person name="Davidsen T.M."/>
            <person name="Wayne K.J."/>
            <person name="Tettelin H."/>
            <person name="Glass J.I."/>
            <person name="Rusch D."/>
            <person name="Podicherti R."/>
            <person name="Tsui H.-C.T."/>
            <person name="Winkler M.E."/>
        </authorList>
    </citation>
    <scope>NUCLEOTIDE SEQUENCE</scope>
</reference>
<gene>
    <name evidence="2" type="ORF">METZ01_LOCUS504364</name>
</gene>
<feature type="domain" description="Glycosyltransferase 2-like" evidence="1">
    <location>
        <begin position="4"/>
        <end position="42"/>
    </location>
</feature>
<feature type="non-terminal residue" evidence="2">
    <location>
        <position position="42"/>
    </location>
</feature>
<dbReference type="SUPFAM" id="SSF53448">
    <property type="entry name" value="Nucleotide-diphospho-sugar transferases"/>
    <property type="match status" value="1"/>
</dbReference>
<dbReference type="InterPro" id="IPR029044">
    <property type="entry name" value="Nucleotide-diphossugar_trans"/>
</dbReference>
<protein>
    <recommendedName>
        <fullName evidence="1">Glycosyltransferase 2-like domain-containing protein</fullName>
    </recommendedName>
</protein>
<sequence>MSLSIIIPVKNEEKIIEETLKYFANSWIKEIENEIIIIDDFS</sequence>
<evidence type="ECO:0000259" key="1">
    <source>
        <dbReference type="Pfam" id="PF00535"/>
    </source>
</evidence>
<dbReference type="InterPro" id="IPR001173">
    <property type="entry name" value="Glyco_trans_2-like"/>
</dbReference>
<dbReference type="EMBL" id="UINC01222638">
    <property type="protein sequence ID" value="SVE51510.1"/>
    <property type="molecule type" value="Genomic_DNA"/>
</dbReference>
<dbReference type="AlphaFoldDB" id="A0A383E4Z4"/>
<accession>A0A383E4Z4</accession>
<dbReference type="Gene3D" id="3.90.550.10">
    <property type="entry name" value="Spore Coat Polysaccharide Biosynthesis Protein SpsA, Chain A"/>
    <property type="match status" value="1"/>
</dbReference>